<dbReference type="InterPro" id="IPR010479">
    <property type="entry name" value="BID"/>
</dbReference>
<evidence type="ECO:0000313" key="11">
    <source>
        <dbReference type="RefSeq" id="XP_057412360.1"/>
    </source>
</evidence>
<evidence type="ECO:0000256" key="2">
    <source>
        <dbReference type="ARBA" id="ARBA00004496"/>
    </source>
</evidence>
<evidence type="ECO:0000256" key="6">
    <source>
        <dbReference type="ARBA" id="ARBA00022787"/>
    </source>
</evidence>
<organism evidence="10 11">
    <name type="scientific">Balaenoptera acutorostrata</name>
    <name type="common">Common minke whale</name>
    <name type="synonym">Balaena rostrata</name>
    <dbReference type="NCBI Taxonomy" id="9767"/>
    <lineage>
        <taxon>Eukaryota</taxon>
        <taxon>Metazoa</taxon>
        <taxon>Chordata</taxon>
        <taxon>Craniata</taxon>
        <taxon>Vertebrata</taxon>
        <taxon>Euteleostomi</taxon>
        <taxon>Mammalia</taxon>
        <taxon>Eutheria</taxon>
        <taxon>Laurasiatheria</taxon>
        <taxon>Artiodactyla</taxon>
        <taxon>Whippomorpha</taxon>
        <taxon>Cetacea</taxon>
        <taxon>Mysticeti</taxon>
        <taxon>Balaenopteridae</taxon>
        <taxon>Balaenoptera</taxon>
    </lineage>
</organism>
<dbReference type="Pfam" id="PF06393">
    <property type="entry name" value="BID"/>
    <property type="match status" value="1"/>
</dbReference>
<dbReference type="Proteomes" id="UP001652580">
    <property type="component" value="Chromosome 11"/>
</dbReference>
<evidence type="ECO:0000256" key="1">
    <source>
        <dbReference type="ARBA" id="ARBA00004294"/>
    </source>
</evidence>
<feature type="compositionally biased region" description="Basic and acidic residues" evidence="9">
    <location>
        <begin position="93"/>
        <end position="105"/>
    </location>
</feature>
<evidence type="ECO:0000256" key="5">
    <source>
        <dbReference type="ARBA" id="ARBA00022703"/>
    </source>
</evidence>
<keyword evidence="8" id="KW-0472">Membrane</keyword>
<gene>
    <name evidence="11" type="primary">BID</name>
</gene>
<dbReference type="SUPFAM" id="SSF56854">
    <property type="entry name" value="Bcl-2 inhibitors of programmed cell death"/>
    <property type="match status" value="1"/>
</dbReference>
<keyword evidence="6" id="KW-1000">Mitochondrion outer membrane</keyword>
<dbReference type="PANTHER" id="PTHR35447:SF1">
    <property type="entry name" value="BH3-INTERACTING DOMAIN DEATH AGONIST"/>
    <property type="match status" value="1"/>
</dbReference>
<reference evidence="11" key="1">
    <citation type="submission" date="2025-08" db="UniProtKB">
        <authorList>
            <consortium name="RefSeq"/>
        </authorList>
    </citation>
    <scope>IDENTIFICATION</scope>
</reference>
<keyword evidence="7" id="KW-0496">Mitochondrion</keyword>
<comment type="subcellular location">
    <subcellularLocation>
        <location evidence="2">Cytoplasm</location>
    </subcellularLocation>
    <subcellularLocation>
        <location evidence="1">Mitochondrion outer membrane</location>
    </subcellularLocation>
</comment>
<dbReference type="PROSITE" id="PS51257">
    <property type="entry name" value="PROKAR_LIPOPROTEIN"/>
    <property type="match status" value="1"/>
</dbReference>
<evidence type="ECO:0000256" key="4">
    <source>
        <dbReference type="ARBA" id="ARBA00022490"/>
    </source>
</evidence>
<keyword evidence="5" id="KW-0053">Apoptosis</keyword>
<dbReference type="Gene3D" id="1.10.437.10">
    <property type="entry name" value="Blc2-like"/>
    <property type="match status" value="1"/>
</dbReference>
<accession>A0ABM3UDC7</accession>
<proteinExistence type="predicted"/>
<evidence type="ECO:0000313" key="10">
    <source>
        <dbReference type="Proteomes" id="UP001652580"/>
    </source>
</evidence>
<dbReference type="RefSeq" id="XP_057412360.1">
    <property type="nucleotide sequence ID" value="XM_057556377.1"/>
</dbReference>
<feature type="compositionally biased region" description="Basic and acidic residues" evidence="9">
    <location>
        <begin position="123"/>
        <end position="147"/>
    </location>
</feature>
<evidence type="ECO:0000256" key="3">
    <source>
        <dbReference type="ARBA" id="ARBA00015802"/>
    </source>
</evidence>
<name>A0ABM3UDC7_BALAC</name>
<keyword evidence="10" id="KW-1185">Reference proteome</keyword>
<evidence type="ECO:0000256" key="7">
    <source>
        <dbReference type="ARBA" id="ARBA00023128"/>
    </source>
</evidence>
<evidence type="ECO:0000256" key="8">
    <source>
        <dbReference type="ARBA" id="ARBA00023136"/>
    </source>
</evidence>
<evidence type="ECO:0000256" key="9">
    <source>
        <dbReference type="SAM" id="MobiDB-lite"/>
    </source>
</evidence>
<sequence length="176" mass="19123">MDSKVSNGASPQDERTTSLLVFAFLQSCPRSRCHQELEVLGHELPVRAAHDDELQTDGNWCSHFREGAAETGQEAVPGGRAGTTHAALPCGRGPREDPAPADHARGQKGGRPLASFAPRCLSHHSDLHQPEPSRLREELSPKRDGLKGRLSKSTTGYNLRWRQQCSCLHTDGASAT</sequence>
<dbReference type="GeneID" id="103013636"/>
<dbReference type="InterPro" id="IPR036834">
    <property type="entry name" value="Bcl-2-like_sf"/>
</dbReference>
<keyword evidence="4" id="KW-0963">Cytoplasm</keyword>
<protein>
    <recommendedName>
        <fullName evidence="3">BH3-interacting domain death agonist</fullName>
    </recommendedName>
</protein>
<dbReference type="PANTHER" id="PTHR35447">
    <property type="entry name" value="BH3-INTERACTING DOMAIN DEATH AGONIST"/>
    <property type="match status" value="1"/>
</dbReference>
<feature type="region of interest" description="Disordered" evidence="9">
    <location>
        <begin position="69"/>
        <end position="155"/>
    </location>
</feature>